<gene>
    <name evidence="2" type="ORF">K435DRAFT_572827</name>
</gene>
<dbReference type="Proteomes" id="UP000297245">
    <property type="component" value="Unassembled WGS sequence"/>
</dbReference>
<reference evidence="2 3" key="1">
    <citation type="journal article" date="2019" name="Nat. Ecol. Evol.">
        <title>Megaphylogeny resolves global patterns of mushroom evolution.</title>
        <authorList>
            <person name="Varga T."/>
            <person name="Krizsan K."/>
            <person name="Foldi C."/>
            <person name="Dima B."/>
            <person name="Sanchez-Garcia M."/>
            <person name="Sanchez-Ramirez S."/>
            <person name="Szollosi G.J."/>
            <person name="Szarkandi J.G."/>
            <person name="Papp V."/>
            <person name="Albert L."/>
            <person name="Andreopoulos W."/>
            <person name="Angelini C."/>
            <person name="Antonin V."/>
            <person name="Barry K.W."/>
            <person name="Bougher N.L."/>
            <person name="Buchanan P."/>
            <person name="Buyck B."/>
            <person name="Bense V."/>
            <person name="Catcheside P."/>
            <person name="Chovatia M."/>
            <person name="Cooper J."/>
            <person name="Damon W."/>
            <person name="Desjardin D."/>
            <person name="Finy P."/>
            <person name="Geml J."/>
            <person name="Haridas S."/>
            <person name="Hughes K."/>
            <person name="Justo A."/>
            <person name="Karasinski D."/>
            <person name="Kautmanova I."/>
            <person name="Kiss B."/>
            <person name="Kocsube S."/>
            <person name="Kotiranta H."/>
            <person name="LaButti K.M."/>
            <person name="Lechner B.E."/>
            <person name="Liimatainen K."/>
            <person name="Lipzen A."/>
            <person name="Lukacs Z."/>
            <person name="Mihaltcheva S."/>
            <person name="Morgado L.N."/>
            <person name="Niskanen T."/>
            <person name="Noordeloos M.E."/>
            <person name="Ohm R.A."/>
            <person name="Ortiz-Santana B."/>
            <person name="Ovrebo C."/>
            <person name="Racz N."/>
            <person name="Riley R."/>
            <person name="Savchenko A."/>
            <person name="Shiryaev A."/>
            <person name="Soop K."/>
            <person name="Spirin V."/>
            <person name="Szebenyi C."/>
            <person name="Tomsovsky M."/>
            <person name="Tulloss R.E."/>
            <person name="Uehling J."/>
            <person name="Grigoriev I.V."/>
            <person name="Vagvolgyi C."/>
            <person name="Papp T."/>
            <person name="Martin F.M."/>
            <person name="Miettinen O."/>
            <person name="Hibbett D.S."/>
            <person name="Nagy L.G."/>
        </authorList>
    </citation>
    <scope>NUCLEOTIDE SEQUENCE [LARGE SCALE GENOMIC DNA]</scope>
    <source>
        <strain evidence="2 3">CBS 962.96</strain>
    </source>
</reference>
<evidence type="ECO:0000259" key="1">
    <source>
        <dbReference type="Pfam" id="PF06985"/>
    </source>
</evidence>
<protein>
    <recommendedName>
        <fullName evidence="1">Heterokaryon incompatibility domain-containing protein</fullName>
    </recommendedName>
</protein>
<feature type="non-terminal residue" evidence="2">
    <location>
        <position position="1"/>
    </location>
</feature>
<dbReference type="InterPro" id="IPR010730">
    <property type="entry name" value="HET"/>
</dbReference>
<sequence>VYEVASSEPRWMVEVTIQDGKYFSHKQINWKADGRRYTAISYPVDSAFVLFSEAGKRLQDPKPEGKKYALEDRKRIAEQLLIEYCSARRDQQVPPDWTEFVWIDELCLPEEKEERATELSRLTDIFRAAHTVAVFCHDVGCNHTSFTCQWGRRLYTLGEILHANKVQRMTREILPGKGAEIGTFLYSESARSFRERMMNHAAKAGKWHLHSLLRQ</sequence>
<name>A0A4S8LWZ7_DENBC</name>
<evidence type="ECO:0000313" key="2">
    <source>
        <dbReference type="EMBL" id="THU93648.1"/>
    </source>
</evidence>
<keyword evidence="3" id="KW-1185">Reference proteome</keyword>
<feature type="domain" description="Heterokaryon incompatibility" evidence="1">
    <location>
        <begin position="98"/>
        <end position="146"/>
    </location>
</feature>
<feature type="non-terminal residue" evidence="2">
    <location>
        <position position="215"/>
    </location>
</feature>
<dbReference type="AlphaFoldDB" id="A0A4S8LWZ7"/>
<dbReference type="OrthoDB" id="2624308at2759"/>
<dbReference type="Pfam" id="PF06985">
    <property type="entry name" value="HET"/>
    <property type="match status" value="1"/>
</dbReference>
<proteinExistence type="predicted"/>
<organism evidence="2 3">
    <name type="scientific">Dendrothele bispora (strain CBS 962.96)</name>
    <dbReference type="NCBI Taxonomy" id="1314807"/>
    <lineage>
        <taxon>Eukaryota</taxon>
        <taxon>Fungi</taxon>
        <taxon>Dikarya</taxon>
        <taxon>Basidiomycota</taxon>
        <taxon>Agaricomycotina</taxon>
        <taxon>Agaricomycetes</taxon>
        <taxon>Agaricomycetidae</taxon>
        <taxon>Agaricales</taxon>
        <taxon>Agaricales incertae sedis</taxon>
        <taxon>Dendrothele</taxon>
    </lineage>
</organism>
<evidence type="ECO:0000313" key="3">
    <source>
        <dbReference type="Proteomes" id="UP000297245"/>
    </source>
</evidence>
<accession>A0A4S8LWZ7</accession>
<dbReference type="EMBL" id="ML179244">
    <property type="protein sequence ID" value="THU93648.1"/>
    <property type="molecule type" value="Genomic_DNA"/>
</dbReference>